<feature type="domain" description="GGDEF" evidence="2">
    <location>
        <begin position="226"/>
        <end position="357"/>
    </location>
</feature>
<dbReference type="InterPro" id="IPR029787">
    <property type="entry name" value="Nucleotide_cyclase"/>
</dbReference>
<feature type="transmembrane region" description="Helical" evidence="1">
    <location>
        <begin position="136"/>
        <end position="155"/>
    </location>
</feature>
<dbReference type="NCBIfam" id="TIGR00254">
    <property type="entry name" value="GGDEF"/>
    <property type="match status" value="1"/>
</dbReference>
<dbReference type="GO" id="GO:1902201">
    <property type="term" value="P:negative regulation of bacterial-type flagellum-dependent cell motility"/>
    <property type="evidence" value="ECO:0007669"/>
    <property type="project" value="TreeGrafter"/>
</dbReference>
<dbReference type="Pfam" id="PF00990">
    <property type="entry name" value="GGDEF"/>
    <property type="match status" value="1"/>
</dbReference>
<keyword evidence="4" id="KW-1185">Reference proteome</keyword>
<evidence type="ECO:0000256" key="1">
    <source>
        <dbReference type="SAM" id="Phobius"/>
    </source>
</evidence>
<evidence type="ECO:0000313" key="4">
    <source>
        <dbReference type="Proteomes" id="UP000192534"/>
    </source>
</evidence>
<dbReference type="PANTHER" id="PTHR45138:SF9">
    <property type="entry name" value="DIGUANYLATE CYCLASE DGCM-RELATED"/>
    <property type="match status" value="1"/>
</dbReference>
<keyword evidence="1" id="KW-0472">Membrane</keyword>
<protein>
    <submittedName>
        <fullName evidence="3">GGDEF domain-containing protein</fullName>
    </submittedName>
</protein>
<keyword evidence="1" id="KW-0812">Transmembrane</keyword>
<feature type="transmembrane region" description="Helical" evidence="1">
    <location>
        <begin position="88"/>
        <end position="105"/>
    </location>
</feature>
<reference evidence="3 4" key="1">
    <citation type="submission" date="2016-12" db="EMBL/GenBank/DDBJ databases">
        <title>The new phylogeny of genus Mycobacterium.</title>
        <authorList>
            <person name="Tortoli E."/>
            <person name="Trovato A."/>
            <person name="Cirillo D.M."/>
        </authorList>
    </citation>
    <scope>NUCLEOTIDE SEQUENCE [LARGE SCALE GENOMIC DNA]</scope>
    <source>
        <strain evidence="3 4">DSM 44223</strain>
    </source>
</reference>
<dbReference type="EMBL" id="MVIH01000002">
    <property type="protein sequence ID" value="ORB55995.1"/>
    <property type="molecule type" value="Genomic_DNA"/>
</dbReference>
<dbReference type="Gene3D" id="3.30.70.270">
    <property type="match status" value="1"/>
</dbReference>
<dbReference type="SUPFAM" id="SSF55073">
    <property type="entry name" value="Nucleotide cyclase"/>
    <property type="match status" value="1"/>
</dbReference>
<comment type="caution">
    <text evidence="3">The sequence shown here is derived from an EMBL/GenBank/DDBJ whole genome shotgun (WGS) entry which is preliminary data.</text>
</comment>
<dbReference type="Proteomes" id="UP000192534">
    <property type="component" value="Unassembled WGS sequence"/>
</dbReference>
<name>A0A1X0J429_MYCRH</name>
<dbReference type="PROSITE" id="PS50887">
    <property type="entry name" value="GGDEF"/>
    <property type="match status" value="1"/>
</dbReference>
<proteinExistence type="predicted"/>
<dbReference type="InterPro" id="IPR000160">
    <property type="entry name" value="GGDEF_dom"/>
</dbReference>
<feature type="transmembrane region" description="Helical" evidence="1">
    <location>
        <begin position="161"/>
        <end position="186"/>
    </location>
</feature>
<accession>A0A1X0J429</accession>
<dbReference type="RefSeq" id="WP_083117696.1">
    <property type="nucleotide sequence ID" value="NZ_JACKUO010000022.1"/>
</dbReference>
<dbReference type="InterPro" id="IPR050469">
    <property type="entry name" value="Diguanylate_Cyclase"/>
</dbReference>
<dbReference type="InterPro" id="IPR043128">
    <property type="entry name" value="Rev_trsase/Diguanyl_cyclase"/>
</dbReference>
<dbReference type="AlphaFoldDB" id="A0A1X0J429"/>
<dbReference type="OrthoDB" id="23692at2"/>
<dbReference type="GO" id="GO:0052621">
    <property type="term" value="F:diguanylate cyclase activity"/>
    <property type="evidence" value="ECO:0007669"/>
    <property type="project" value="TreeGrafter"/>
</dbReference>
<organism evidence="3 4">
    <name type="scientific">Mycolicibacterium rhodesiae</name>
    <name type="common">Mycobacterium rhodesiae</name>
    <dbReference type="NCBI Taxonomy" id="36814"/>
    <lineage>
        <taxon>Bacteria</taxon>
        <taxon>Bacillati</taxon>
        <taxon>Actinomycetota</taxon>
        <taxon>Actinomycetes</taxon>
        <taxon>Mycobacteriales</taxon>
        <taxon>Mycobacteriaceae</taxon>
        <taxon>Mycolicibacterium</taxon>
    </lineage>
</organism>
<feature type="transmembrane region" description="Helical" evidence="1">
    <location>
        <begin position="111"/>
        <end position="129"/>
    </location>
</feature>
<evidence type="ECO:0000259" key="2">
    <source>
        <dbReference type="PROSITE" id="PS50887"/>
    </source>
</evidence>
<dbReference type="GO" id="GO:0005886">
    <property type="term" value="C:plasma membrane"/>
    <property type="evidence" value="ECO:0007669"/>
    <property type="project" value="TreeGrafter"/>
</dbReference>
<keyword evidence="1" id="KW-1133">Transmembrane helix</keyword>
<dbReference type="SMART" id="SM00267">
    <property type="entry name" value="GGDEF"/>
    <property type="match status" value="1"/>
</dbReference>
<dbReference type="CDD" id="cd01949">
    <property type="entry name" value="GGDEF"/>
    <property type="match status" value="1"/>
</dbReference>
<dbReference type="PANTHER" id="PTHR45138">
    <property type="entry name" value="REGULATORY COMPONENTS OF SENSORY TRANSDUCTION SYSTEM"/>
    <property type="match status" value="1"/>
</dbReference>
<feature type="transmembrane region" description="Helical" evidence="1">
    <location>
        <begin position="60"/>
        <end position="81"/>
    </location>
</feature>
<sequence>MLRWGALPPRHADQYDWISVYLHDRDEQGIWRTLIFTATLALASSTALMIKSPQGPDGPVAVTICVVAAALAFAAAVPFLLHWPTRRQSLVFSFTSTATIAAAALSYSNDYVGLMGCATFAVIGGFVAYFHTVHEVIANGAVAVVCALILAVRMVMSTGDIYLMAAALAIVATLNVGLPFGVLSLAQTLRSDLRSSGRDPLTGLHNRRSFHQSAYELIMRNDTEGSRLMVIVIDLDSFKKLNDTAGHAAGDAALIRISAALADHSGISAIIGRSGGEEFVIADVDHPDPPEMVAERLRQAIAELPVPVTASIGTACAPLKNGSQVNLRLLDELVEAADAAMYAAKRAGGNQVRHAAS</sequence>
<dbReference type="GO" id="GO:0043709">
    <property type="term" value="P:cell adhesion involved in single-species biofilm formation"/>
    <property type="evidence" value="ECO:0007669"/>
    <property type="project" value="TreeGrafter"/>
</dbReference>
<feature type="transmembrane region" description="Helical" evidence="1">
    <location>
        <begin position="29"/>
        <end position="48"/>
    </location>
</feature>
<gene>
    <name evidence="3" type="ORF">BST42_06300</name>
</gene>
<evidence type="ECO:0000313" key="3">
    <source>
        <dbReference type="EMBL" id="ORB55995.1"/>
    </source>
</evidence>